<reference evidence="2" key="1">
    <citation type="journal article" date="2019" name="Int. J. Syst. Evol. Microbiol.">
        <title>The Global Catalogue of Microorganisms (GCM) 10K type strain sequencing project: providing services to taxonomists for standard genome sequencing and annotation.</title>
        <authorList>
            <consortium name="The Broad Institute Genomics Platform"/>
            <consortium name="The Broad Institute Genome Sequencing Center for Infectious Disease"/>
            <person name="Wu L."/>
            <person name="Ma J."/>
        </authorList>
    </citation>
    <scope>NUCLEOTIDE SEQUENCE [LARGE SCALE GENOMIC DNA]</scope>
    <source>
        <strain evidence="2">CCUG 60524</strain>
    </source>
</reference>
<proteinExistence type="predicted"/>
<sequence>MEFSDRLRNETIRVGFGALLIAVSLGAANAQPSFLSAEDSDPRVMGWMQGFPPSPDKLITQPDSNYFSFPKLRWSVCHLREFLPT</sequence>
<gene>
    <name evidence="1" type="ORF">ACFQ2S_11700</name>
</gene>
<protein>
    <recommendedName>
        <fullName evidence="3">6-aminohexanoate hydrolase</fullName>
    </recommendedName>
</protein>
<name>A0ABW3IRV1_9RHOB</name>
<accession>A0ABW3IRV1</accession>
<evidence type="ECO:0000313" key="2">
    <source>
        <dbReference type="Proteomes" id="UP001597108"/>
    </source>
</evidence>
<dbReference type="Proteomes" id="UP001597108">
    <property type="component" value="Unassembled WGS sequence"/>
</dbReference>
<keyword evidence="2" id="KW-1185">Reference proteome</keyword>
<dbReference type="EMBL" id="JBHTJT010000017">
    <property type="protein sequence ID" value="MFD0980315.1"/>
    <property type="molecule type" value="Genomic_DNA"/>
</dbReference>
<evidence type="ECO:0008006" key="3">
    <source>
        <dbReference type="Google" id="ProtNLM"/>
    </source>
</evidence>
<organism evidence="1 2">
    <name type="scientific">Tropicimonas aquimaris</name>
    <dbReference type="NCBI Taxonomy" id="914152"/>
    <lineage>
        <taxon>Bacteria</taxon>
        <taxon>Pseudomonadati</taxon>
        <taxon>Pseudomonadota</taxon>
        <taxon>Alphaproteobacteria</taxon>
        <taxon>Rhodobacterales</taxon>
        <taxon>Roseobacteraceae</taxon>
        <taxon>Tropicimonas</taxon>
    </lineage>
</organism>
<comment type="caution">
    <text evidence="1">The sequence shown here is derived from an EMBL/GenBank/DDBJ whole genome shotgun (WGS) entry which is preliminary data.</text>
</comment>
<evidence type="ECO:0000313" key="1">
    <source>
        <dbReference type="EMBL" id="MFD0980315.1"/>
    </source>
</evidence>
<dbReference type="RefSeq" id="WP_386074641.1">
    <property type="nucleotide sequence ID" value="NZ_JBHTJT010000017.1"/>
</dbReference>